<protein>
    <recommendedName>
        <fullName evidence="9">Alanyl-transfer RNA synthetases family profile domain-containing protein</fullName>
    </recommendedName>
</protein>
<dbReference type="InterPro" id="IPR018163">
    <property type="entry name" value="Thr/Ala-tRNA-synth_IIc_edit"/>
</dbReference>
<proteinExistence type="inferred from homology"/>
<evidence type="ECO:0000256" key="3">
    <source>
        <dbReference type="ARBA" id="ARBA00008429"/>
    </source>
</evidence>
<evidence type="ECO:0000256" key="7">
    <source>
        <dbReference type="ARBA" id="ARBA00022917"/>
    </source>
</evidence>
<evidence type="ECO:0000256" key="6">
    <source>
        <dbReference type="ARBA" id="ARBA00022833"/>
    </source>
</evidence>
<keyword evidence="7" id="KW-0648">Protein biosynthesis</keyword>
<name>A0AAW0XIM5_CHEQU</name>
<dbReference type="GO" id="GO:0005524">
    <property type="term" value="F:ATP binding"/>
    <property type="evidence" value="ECO:0007669"/>
    <property type="project" value="InterPro"/>
</dbReference>
<evidence type="ECO:0000259" key="9">
    <source>
        <dbReference type="PROSITE" id="PS50860"/>
    </source>
</evidence>
<dbReference type="PROSITE" id="PS50860">
    <property type="entry name" value="AA_TRNA_LIGASE_II_ALA"/>
    <property type="match status" value="1"/>
</dbReference>
<keyword evidence="4" id="KW-0963">Cytoplasm</keyword>
<dbReference type="EMBL" id="JARKIK010000022">
    <property type="protein sequence ID" value="KAK8744281.1"/>
    <property type="molecule type" value="Genomic_DNA"/>
</dbReference>
<organism evidence="10 11">
    <name type="scientific">Cherax quadricarinatus</name>
    <name type="common">Australian red claw crayfish</name>
    <dbReference type="NCBI Taxonomy" id="27406"/>
    <lineage>
        <taxon>Eukaryota</taxon>
        <taxon>Metazoa</taxon>
        <taxon>Ecdysozoa</taxon>
        <taxon>Arthropoda</taxon>
        <taxon>Crustacea</taxon>
        <taxon>Multicrustacea</taxon>
        <taxon>Malacostraca</taxon>
        <taxon>Eumalacostraca</taxon>
        <taxon>Eucarida</taxon>
        <taxon>Decapoda</taxon>
        <taxon>Pleocyemata</taxon>
        <taxon>Astacidea</taxon>
        <taxon>Parastacoidea</taxon>
        <taxon>Parastacidae</taxon>
        <taxon>Cherax</taxon>
    </lineage>
</organism>
<comment type="similarity">
    <text evidence="3">Belongs to the class-II aminoacyl-tRNA synthetase family. Alax-L subfamily.</text>
</comment>
<dbReference type="GO" id="GO:0002196">
    <property type="term" value="F:Ser-tRNA(Ala) deacylase activity"/>
    <property type="evidence" value="ECO:0007669"/>
    <property type="project" value="TreeGrafter"/>
</dbReference>
<dbReference type="SMART" id="SM00863">
    <property type="entry name" value="tRNA_SAD"/>
    <property type="match status" value="1"/>
</dbReference>
<feature type="non-terminal residue" evidence="10">
    <location>
        <position position="1"/>
    </location>
</feature>
<dbReference type="GO" id="GO:0005737">
    <property type="term" value="C:cytoplasm"/>
    <property type="evidence" value="ECO:0007669"/>
    <property type="project" value="UniProtKB-SubCell"/>
</dbReference>
<dbReference type="GO" id="GO:0006419">
    <property type="term" value="P:alanyl-tRNA aminoacylation"/>
    <property type="evidence" value="ECO:0007669"/>
    <property type="project" value="InterPro"/>
</dbReference>
<evidence type="ECO:0000256" key="8">
    <source>
        <dbReference type="ARBA" id="ARBA00053555"/>
    </source>
</evidence>
<accession>A0AAW0XIM5</accession>
<dbReference type="InterPro" id="IPR012947">
    <property type="entry name" value="tRNA_SAD"/>
</dbReference>
<evidence type="ECO:0000256" key="4">
    <source>
        <dbReference type="ARBA" id="ARBA00022490"/>
    </source>
</evidence>
<feature type="domain" description="Alanyl-transfer RNA synthetases family profile" evidence="9">
    <location>
        <begin position="1"/>
        <end position="257"/>
    </location>
</feature>
<comment type="function">
    <text evidence="8">Functions in trans to edit the amino acid moiety from incorrectly charged tRNA(Ala).</text>
</comment>
<dbReference type="InterPro" id="IPR018165">
    <property type="entry name" value="Ala-tRNA-synth_IIc_core"/>
</dbReference>
<sequence length="414" mass="46744">YKDTVIMVFYCQRHCYEKKYSTTVVACKPAKQEIIVNGKKKKIDCYETTFEDTVMFPEGGGQPDDRGSVDGISVLRVLRRGGEAVHYLEKPLEVGAVVTQQIDWKRRHDHMQQHSAQHLITAVADTMYGYATRSWYLGESVSYIELDTEKIPKEEVELLEEAVNQRIRDATPVHIVEYDALDPKLKEIRTRGLPEDIVGPVRVVTIENVDTNMCCGTHVHNLADLQAIKLLYTEKGKSNKTLLYFVAGARVLRYFGECITRETQLTALLHSCPSDHQRLVEKNQKDLKSALKSLKEAMKDLAVSEGQKFLTQNPRPEVYFHHRRDGDMDYLSAIINEINDESVPKVLTLGEDKGPGSLVVHGPPDFVAEVGPRLCEILEGRGGGKSRFTGKVTKLSKRGEAESFVRSLLQNQKK</sequence>
<dbReference type="GO" id="GO:0003676">
    <property type="term" value="F:nucleic acid binding"/>
    <property type="evidence" value="ECO:0007669"/>
    <property type="project" value="InterPro"/>
</dbReference>
<dbReference type="Gene3D" id="2.40.30.130">
    <property type="match status" value="1"/>
</dbReference>
<comment type="caution">
    <text evidence="10">The sequence shown here is derived from an EMBL/GenBank/DDBJ whole genome shotgun (WGS) entry which is preliminary data.</text>
</comment>
<keyword evidence="6" id="KW-0862">Zinc</keyword>
<dbReference type="PANTHER" id="PTHR43462">
    <property type="entry name" value="ALANYL-TRNA EDITING PROTEIN"/>
    <property type="match status" value="1"/>
</dbReference>
<evidence type="ECO:0000313" key="11">
    <source>
        <dbReference type="Proteomes" id="UP001445076"/>
    </source>
</evidence>
<keyword evidence="5" id="KW-0479">Metal-binding</keyword>
<reference evidence="10 11" key="1">
    <citation type="journal article" date="2024" name="BMC Genomics">
        <title>Genome assembly of redclaw crayfish (Cherax quadricarinatus) provides insights into its immune adaptation and hypoxia tolerance.</title>
        <authorList>
            <person name="Liu Z."/>
            <person name="Zheng J."/>
            <person name="Li H."/>
            <person name="Fang K."/>
            <person name="Wang S."/>
            <person name="He J."/>
            <person name="Zhou D."/>
            <person name="Weng S."/>
            <person name="Chi M."/>
            <person name="Gu Z."/>
            <person name="He J."/>
            <person name="Li F."/>
            <person name="Wang M."/>
        </authorList>
    </citation>
    <scope>NUCLEOTIDE SEQUENCE [LARGE SCALE GENOMIC DNA]</scope>
    <source>
        <strain evidence="10">ZL_2023a</strain>
    </source>
</reference>
<keyword evidence="11" id="KW-1185">Reference proteome</keyword>
<comment type="cofactor">
    <cofactor evidence="1">
        <name>Zn(2+)</name>
        <dbReference type="ChEBI" id="CHEBI:29105"/>
    </cofactor>
</comment>
<dbReference type="PANTHER" id="PTHR43462:SF1">
    <property type="entry name" value="ALANYL-TRNA EDITING PROTEIN AARSD1"/>
    <property type="match status" value="1"/>
</dbReference>
<dbReference type="GO" id="GO:0004813">
    <property type="term" value="F:alanine-tRNA ligase activity"/>
    <property type="evidence" value="ECO:0007669"/>
    <property type="project" value="InterPro"/>
</dbReference>
<dbReference type="SUPFAM" id="SSF55186">
    <property type="entry name" value="ThrRS/AlaRS common domain"/>
    <property type="match status" value="1"/>
</dbReference>
<dbReference type="FunFam" id="2.40.30.130:FF:000003">
    <property type="entry name" value="alanyl-tRNA editing protein Aarsd1"/>
    <property type="match status" value="1"/>
</dbReference>
<dbReference type="Pfam" id="PF07973">
    <property type="entry name" value="tRNA_SAD"/>
    <property type="match status" value="1"/>
</dbReference>
<dbReference type="InterPro" id="IPR009000">
    <property type="entry name" value="Transl_B-barrel_sf"/>
</dbReference>
<dbReference type="FunFam" id="3.30.980.10:FF:000007">
    <property type="entry name" value="alanyl-tRNA editing protein Aarsd1"/>
    <property type="match status" value="1"/>
</dbReference>
<evidence type="ECO:0000256" key="1">
    <source>
        <dbReference type="ARBA" id="ARBA00001947"/>
    </source>
</evidence>
<evidence type="ECO:0000256" key="5">
    <source>
        <dbReference type="ARBA" id="ARBA00022723"/>
    </source>
</evidence>
<dbReference type="AlphaFoldDB" id="A0AAW0XIM5"/>
<comment type="subcellular location">
    <subcellularLocation>
        <location evidence="2">Cytoplasm</location>
    </subcellularLocation>
</comment>
<dbReference type="Gene3D" id="3.30.980.10">
    <property type="entry name" value="Threonyl-trna Synthetase, Chain A, domain 2"/>
    <property type="match status" value="1"/>
</dbReference>
<dbReference type="GO" id="GO:0046872">
    <property type="term" value="F:metal ion binding"/>
    <property type="evidence" value="ECO:0007669"/>
    <property type="project" value="UniProtKB-KW"/>
</dbReference>
<gene>
    <name evidence="10" type="ORF">OTU49_000720</name>
</gene>
<evidence type="ECO:0000313" key="10">
    <source>
        <dbReference type="EMBL" id="KAK8744281.1"/>
    </source>
</evidence>
<dbReference type="InterPro" id="IPR051335">
    <property type="entry name" value="Alanyl-tRNA_Editing_Enzymes"/>
</dbReference>
<dbReference type="Proteomes" id="UP001445076">
    <property type="component" value="Unassembled WGS sequence"/>
</dbReference>
<evidence type="ECO:0000256" key="2">
    <source>
        <dbReference type="ARBA" id="ARBA00004496"/>
    </source>
</evidence>
<dbReference type="SUPFAM" id="SSF50447">
    <property type="entry name" value="Translation proteins"/>
    <property type="match status" value="1"/>
</dbReference>